<sequence>MSTGKIEPSRPQDWPAMFTKLLHTGDIDGMLGLYAADACFARPNGDVLIGHEQLRPILTSLVKEDRRMESEVIQAVVSDDIAILYTDFRGTRVDTAGERVDVRDRAIEVLRRQSDGSWKLIIGDPKGRQR</sequence>
<reference evidence="2 3" key="1">
    <citation type="submission" date="2020-08" db="EMBL/GenBank/DDBJ databases">
        <title>Genomic Encyclopedia of Type Strains, Phase IV (KMG-IV): sequencing the most valuable type-strain genomes for metagenomic binning, comparative biology and taxonomic classification.</title>
        <authorList>
            <person name="Goeker M."/>
        </authorList>
    </citation>
    <scope>NUCLEOTIDE SEQUENCE [LARGE SCALE GENOMIC DNA]</scope>
    <source>
        <strain evidence="2 3">DSM 26723</strain>
    </source>
</reference>
<dbReference type="SUPFAM" id="SSF54427">
    <property type="entry name" value="NTF2-like"/>
    <property type="match status" value="1"/>
</dbReference>
<dbReference type="Gene3D" id="3.10.450.50">
    <property type="match status" value="1"/>
</dbReference>
<evidence type="ECO:0000313" key="3">
    <source>
        <dbReference type="Proteomes" id="UP000588068"/>
    </source>
</evidence>
<proteinExistence type="predicted"/>
<protein>
    <submittedName>
        <fullName evidence="2">Uncharacterized protein (TIGR02246 family)</fullName>
    </submittedName>
</protein>
<dbReference type="Proteomes" id="UP000588068">
    <property type="component" value="Unassembled WGS sequence"/>
</dbReference>
<dbReference type="InterPro" id="IPR032710">
    <property type="entry name" value="NTF2-like_dom_sf"/>
</dbReference>
<dbReference type="Pfam" id="PF12680">
    <property type="entry name" value="SnoaL_2"/>
    <property type="match status" value="1"/>
</dbReference>
<dbReference type="EMBL" id="JACHHZ010000003">
    <property type="protein sequence ID" value="MBB6093891.1"/>
    <property type="molecule type" value="Genomic_DNA"/>
</dbReference>
<evidence type="ECO:0000259" key="1">
    <source>
        <dbReference type="Pfam" id="PF12680"/>
    </source>
</evidence>
<dbReference type="InterPro" id="IPR037401">
    <property type="entry name" value="SnoaL-like"/>
</dbReference>
<accession>A0A841HL12</accession>
<comment type="caution">
    <text evidence="2">The sequence shown here is derived from an EMBL/GenBank/DDBJ whole genome shotgun (WGS) entry which is preliminary data.</text>
</comment>
<gene>
    <name evidence="2" type="ORF">HNQ60_002772</name>
</gene>
<feature type="domain" description="SnoaL-like" evidence="1">
    <location>
        <begin position="19"/>
        <end position="119"/>
    </location>
</feature>
<keyword evidence="3" id="KW-1185">Reference proteome</keyword>
<organism evidence="2 3">
    <name type="scientific">Povalibacter uvarum</name>
    <dbReference type="NCBI Taxonomy" id="732238"/>
    <lineage>
        <taxon>Bacteria</taxon>
        <taxon>Pseudomonadati</taxon>
        <taxon>Pseudomonadota</taxon>
        <taxon>Gammaproteobacteria</taxon>
        <taxon>Steroidobacterales</taxon>
        <taxon>Steroidobacteraceae</taxon>
        <taxon>Povalibacter</taxon>
    </lineage>
</organism>
<dbReference type="AlphaFoldDB" id="A0A841HL12"/>
<name>A0A841HL12_9GAMM</name>
<evidence type="ECO:0000313" key="2">
    <source>
        <dbReference type="EMBL" id="MBB6093891.1"/>
    </source>
</evidence>